<comment type="caution">
    <text evidence="2">The sequence shown here is derived from an EMBL/GenBank/DDBJ whole genome shotgun (WGS) entry which is preliminary data.</text>
</comment>
<reference evidence="2 3" key="1">
    <citation type="submission" date="2023-02" db="EMBL/GenBank/DDBJ databases">
        <title>Mannheimia cairiniae sp. nov., a novel species of Mannheimia obtained from moscovy ducks (Cairina moschata) and reclassification of Mannheimia ovis as heterotypic synonym of Mannheimia pernigra.</title>
        <authorList>
            <person name="Christensen H."/>
        </authorList>
    </citation>
    <scope>NUCLEOTIDE SEQUENCE [LARGE SCALE GENOMIC DNA]</scope>
    <source>
        <strain evidence="2 3">AT1</strain>
    </source>
</reference>
<accession>A0ABT5MS71</accession>
<proteinExistence type="predicted"/>
<sequence>MQIQHKASALLVSLILISGILSILFLSKDKFIQQESISHFYTEKYLLDKQHFLSFYPKNKDELCQQLKKELITLQDLSAKNSYFMEYQFNCQFYSLFKDKKPTRDKYIPISQLSDFLDLSNITKEDIYFIRSLSELPPSSENDPKIVIAQNDIDENLPQDFYGIVITDYLFDIRGKKMYGVLYSSYDNAREERNLTFRRAVINNLENKYSYWKYLPNSENNIGNP</sequence>
<organism evidence="2 3">
    <name type="scientific">Mannheimia cairinae</name>
    <dbReference type="NCBI Taxonomy" id="3025936"/>
    <lineage>
        <taxon>Bacteria</taxon>
        <taxon>Pseudomonadati</taxon>
        <taxon>Pseudomonadota</taxon>
        <taxon>Gammaproteobacteria</taxon>
        <taxon>Pasteurellales</taxon>
        <taxon>Pasteurellaceae</taxon>
        <taxon>Mannheimia</taxon>
    </lineage>
</organism>
<evidence type="ECO:0000256" key="1">
    <source>
        <dbReference type="SAM" id="Phobius"/>
    </source>
</evidence>
<keyword evidence="1" id="KW-0812">Transmembrane</keyword>
<dbReference type="Pfam" id="PF10833">
    <property type="entry name" value="DUF2572"/>
    <property type="match status" value="1"/>
</dbReference>
<dbReference type="EMBL" id="JAQSJE010000011">
    <property type="protein sequence ID" value="MDD0825029.1"/>
    <property type="molecule type" value="Genomic_DNA"/>
</dbReference>
<keyword evidence="3" id="KW-1185">Reference proteome</keyword>
<keyword evidence="1" id="KW-1133">Transmembrane helix</keyword>
<protein>
    <submittedName>
        <fullName evidence="2">DUF2572 family protein</fullName>
    </submittedName>
</protein>
<dbReference type="InterPro" id="IPR022543">
    <property type="entry name" value="DUF2572"/>
</dbReference>
<dbReference type="RefSeq" id="WP_273749841.1">
    <property type="nucleotide sequence ID" value="NZ_JAQSJE010000011.1"/>
</dbReference>
<evidence type="ECO:0000313" key="2">
    <source>
        <dbReference type="EMBL" id="MDD0825029.1"/>
    </source>
</evidence>
<feature type="transmembrane region" description="Helical" evidence="1">
    <location>
        <begin position="7"/>
        <end position="26"/>
    </location>
</feature>
<gene>
    <name evidence="2" type="ORF">PTQ27_11225</name>
</gene>
<keyword evidence="1" id="KW-0472">Membrane</keyword>
<dbReference type="Proteomes" id="UP001221909">
    <property type="component" value="Unassembled WGS sequence"/>
</dbReference>
<evidence type="ECO:0000313" key="3">
    <source>
        <dbReference type="Proteomes" id="UP001221909"/>
    </source>
</evidence>
<name>A0ABT5MS71_9PAST</name>